<feature type="domain" description="Filamentous haemagglutinin FhaB/tRNA nuclease CdiA-like TPS" evidence="5">
    <location>
        <begin position="26"/>
        <end position="138"/>
    </location>
</feature>
<evidence type="ECO:0000313" key="9">
    <source>
        <dbReference type="Proteomes" id="UP000294683"/>
    </source>
</evidence>
<dbReference type="SUPFAM" id="SSF51126">
    <property type="entry name" value="Pectin lyase-like"/>
    <property type="match status" value="1"/>
</dbReference>
<organism evidence="6 8">
    <name type="scientific">Avibacterium gallinarum</name>
    <name type="common">Pasteurella gallinarum</name>
    <dbReference type="NCBI Taxonomy" id="755"/>
    <lineage>
        <taxon>Bacteria</taxon>
        <taxon>Pseudomonadati</taxon>
        <taxon>Pseudomonadota</taxon>
        <taxon>Gammaproteobacteria</taxon>
        <taxon>Pasteurellales</taxon>
        <taxon>Pasteurellaceae</taxon>
        <taxon>Avibacterium</taxon>
    </lineage>
</organism>
<evidence type="ECO:0000259" key="5">
    <source>
        <dbReference type="SMART" id="SM00912"/>
    </source>
</evidence>
<dbReference type="RefSeq" id="WP_103853963.1">
    <property type="nucleotide sequence ID" value="NZ_PQVJ01000020.1"/>
</dbReference>
<dbReference type="InterPro" id="IPR011050">
    <property type="entry name" value="Pectin_lyase_fold/virulence"/>
</dbReference>
<dbReference type="InterPro" id="IPR008638">
    <property type="entry name" value="FhaB/CdiA-like_TPS"/>
</dbReference>
<dbReference type="Pfam" id="PF05860">
    <property type="entry name" value="TPS"/>
    <property type="match status" value="1"/>
</dbReference>
<feature type="chain" id="PRO_5016953733" evidence="4">
    <location>
        <begin position="22"/>
        <end position="1194"/>
    </location>
</feature>
<evidence type="ECO:0000313" key="7">
    <source>
        <dbReference type="EMBL" id="TDP29590.1"/>
    </source>
</evidence>
<dbReference type="Gene3D" id="2.160.20.10">
    <property type="entry name" value="Single-stranded right-handed beta-helix, Pectin lyase-like"/>
    <property type="match status" value="1"/>
</dbReference>
<gene>
    <name evidence="6" type="primary">hxuA</name>
    <name evidence="7" type="ORF">EV689_102118</name>
    <name evidence="6" type="ORF">NCTC11188_00149</name>
</gene>
<accession>A0A379AV04</accession>
<dbReference type="NCBIfam" id="TIGR01901">
    <property type="entry name" value="adhes_NPXG"/>
    <property type="match status" value="1"/>
</dbReference>
<evidence type="ECO:0000256" key="2">
    <source>
        <dbReference type="ARBA" id="ARBA00022525"/>
    </source>
</evidence>
<evidence type="ECO:0000256" key="3">
    <source>
        <dbReference type="ARBA" id="ARBA00022729"/>
    </source>
</evidence>
<dbReference type="PANTHER" id="PTHR12338">
    <property type="entry name" value="AUTOTRANSPORTER"/>
    <property type="match status" value="1"/>
</dbReference>
<keyword evidence="3 4" id="KW-0732">Signal</keyword>
<dbReference type="EMBL" id="UGSQ01000003">
    <property type="protein sequence ID" value="SUB25831.1"/>
    <property type="molecule type" value="Genomic_DNA"/>
</dbReference>
<dbReference type="EMBL" id="SNXJ01000002">
    <property type="protein sequence ID" value="TDP29590.1"/>
    <property type="molecule type" value="Genomic_DNA"/>
</dbReference>
<dbReference type="Proteomes" id="UP000294683">
    <property type="component" value="Unassembled WGS sequence"/>
</dbReference>
<dbReference type="PANTHER" id="PTHR12338:SF8">
    <property type="entry name" value="HEME_HEMOPEXIN-BINDING PROTEIN"/>
    <property type="match status" value="1"/>
</dbReference>
<dbReference type="Proteomes" id="UP000255113">
    <property type="component" value="Unassembled WGS sequence"/>
</dbReference>
<dbReference type="InterPro" id="IPR050909">
    <property type="entry name" value="Bact_Autotransporter_VF"/>
</dbReference>
<feature type="signal peptide" evidence="4">
    <location>
        <begin position="1"/>
        <end position="21"/>
    </location>
</feature>
<dbReference type="AlphaFoldDB" id="A0A379AV04"/>
<dbReference type="SMART" id="SM00912">
    <property type="entry name" value="Haemagg_act"/>
    <property type="match status" value="1"/>
</dbReference>
<keyword evidence="2" id="KW-0964">Secreted</keyword>
<reference evidence="6 8" key="1">
    <citation type="submission" date="2018-06" db="EMBL/GenBank/DDBJ databases">
        <authorList>
            <consortium name="Pathogen Informatics"/>
            <person name="Doyle S."/>
        </authorList>
    </citation>
    <scope>NUCLEOTIDE SEQUENCE [LARGE SCALE GENOMIC DNA]</scope>
    <source>
        <strain evidence="6 8">NCTC11188</strain>
    </source>
</reference>
<keyword evidence="9" id="KW-1185">Reference proteome</keyword>
<evidence type="ECO:0000256" key="1">
    <source>
        <dbReference type="ARBA" id="ARBA00004613"/>
    </source>
</evidence>
<reference evidence="7 9" key="2">
    <citation type="submission" date="2019-03" db="EMBL/GenBank/DDBJ databases">
        <title>Genomic Encyclopedia of Type Strains, Phase IV (KMG-IV): sequencing the most valuable type-strain genomes for metagenomic binning, comparative biology and taxonomic classification.</title>
        <authorList>
            <person name="Goeker M."/>
        </authorList>
    </citation>
    <scope>NUCLEOTIDE SEQUENCE [LARGE SCALE GENOMIC DNA]</scope>
    <source>
        <strain evidence="7 9">DSM 17481</strain>
    </source>
</reference>
<comment type="subcellular location">
    <subcellularLocation>
        <location evidence="1">Secreted</location>
    </subcellularLocation>
</comment>
<dbReference type="InterPro" id="IPR012334">
    <property type="entry name" value="Pectin_lyas_fold"/>
</dbReference>
<evidence type="ECO:0000313" key="8">
    <source>
        <dbReference type="Proteomes" id="UP000255113"/>
    </source>
</evidence>
<dbReference type="GO" id="GO:0005576">
    <property type="term" value="C:extracellular region"/>
    <property type="evidence" value="ECO:0007669"/>
    <property type="project" value="UniProtKB-SubCell"/>
</dbReference>
<name>A0A379AV04_AVIGA</name>
<evidence type="ECO:0000313" key="6">
    <source>
        <dbReference type="EMBL" id="SUB25831.1"/>
    </source>
</evidence>
<proteinExistence type="predicted"/>
<protein>
    <submittedName>
        <fullName evidence="7">Filamentous hemagglutinin family protein</fullName>
    </submittedName>
    <submittedName>
        <fullName evidence="6">Heme:hemopexin utilization protein A</fullName>
    </submittedName>
</protein>
<evidence type="ECO:0000256" key="4">
    <source>
        <dbReference type="SAM" id="SignalP"/>
    </source>
</evidence>
<sequence>MKSAQQLSLISLAILSSTSLAAQLDPNALPKGHQIVQGEAQINTQNNAMTIKQNSDRVSINWESFDIGRQASVEFQQPSSSSIAYNRVTGADVSTIQGKLSANGRVFLANPNGIIFTKDAQVNVGAILATTKDVEKISEKSRYGRDTVTFTRKKQQEGEIINQGTINAQDAIILLGDKVKNHGTLNLTGKASEKAQANYWGELERIQIQNKTVLLATGENFTLDLDNFNVVLTGNEMASLIENDGVILSNDRIELTAKGKEMAKDIAINNNGILEANSIAIEGGKILLGNNSDIRYGKNHTSGAELTITQVGKAEGNGVKISGKITALTNVKKANAQNNQYNNRFKKNELALDEKGDVYYTDSDYTLKTAKKVDQGLQSADGNLYIYQKNGVFEILAKGAYQDYQASAGGAELASNLRKPALQMAYQKPILTINYLEKENNVSNVETRLGTQLDPVNAKIAEQIKAQIDAGNLVFLKPDEISKIASQVIEEQKNALLAKTKLSENELKTQLNGNLSSITVGNETHKREGLIFTEKLQQFAQELDQKNQVDTSHSTTFDDLKLLASLLDRTTSFGENREATQTAYVSADKKTLKVVRVDEKLADKLQRKLALPLTTIQADSAINIENATFTHSPESQHNLLLLTAHKNTDSNTFTLNNVTFNLGKGSVGIGNAQTPQPLQEETLLLKEVNGKTQPLYTLSGKALEPQTAQELLQSIQLTDSADYISFTNKEGEKIKFTDLWQSFLNHIGTQEIGDLNNQGIYSFALDQFYQFATEKANSVDKRQIEIILQRSNLDNGSFYNKYTKKEPLFETAKSVQTIAGLSTKQPSFNVALNDVNFTSGKDFVIADGFKDVSLNRVKTNGEIGIFINSGNMRTYTAQSSNLASPETKQGYEYVIADLKERVLRGGFPLPDKRYNLLDEQGTKRSKREFATAFVDWVTSEATARSYIKDTHIQINDSQLNSQEGFIHLFAENIDLDNSTLSVNYSKPLYESFMQNANKLALNGQNIGLKHSKLTVKGADTYGSSALAPAAGIFLVGDILGESSEIYAKTFQGYSIRTYGNTILRGKNNPTDLTITAINTGHYAEPDVGLGTFSNDNFLDAVAFHPGDASRTSTILDNITLNALAPNGARAFESMDTTNHPNAVSIKVKENAIMNYYEQPRIFSFESNVIAGKARSRHENIYNSLIELRIIQSLN</sequence>